<dbReference type="PANTHER" id="PTHR10535:SF2">
    <property type="entry name" value="DNA-DIRECTED RNA POLYMERASE V SUBUNIT 5A"/>
    <property type="match status" value="1"/>
</dbReference>
<keyword evidence="2" id="KW-0539">Nucleus</keyword>
<dbReference type="EMBL" id="JAINDJ010000006">
    <property type="protein sequence ID" value="KAG9443688.1"/>
    <property type="molecule type" value="Genomic_DNA"/>
</dbReference>
<dbReference type="Proteomes" id="UP000825729">
    <property type="component" value="Unassembled WGS sequence"/>
</dbReference>
<dbReference type="GO" id="GO:0006362">
    <property type="term" value="P:transcription elongation by RNA polymerase I"/>
    <property type="evidence" value="ECO:0007669"/>
    <property type="project" value="TreeGrafter"/>
</dbReference>
<dbReference type="Gene3D" id="3.40.1340.10">
    <property type="entry name" value="RNA polymerase, Rpb5, N-terminal domain"/>
    <property type="match status" value="1"/>
</dbReference>
<sequence>MNNGSGATRPIEAQFCLYITRGYSVVERGVRAAGKKREMDTGSCLTNFVDDGSVESHRYYLARRTLMEMLRDRGYGIDASEIDLTLPQFRARYGQVIDPKDLKISTSLVSDPSKKILAFFFNTDVVKLPAIRAILADKQNHVPMIFVLQNKLTPQAKQATVEFKFNIELFQITDLLINITKHVLKPRHEILCPEDKQKLLAEYSLEDKQLPCMLQRDAIARYYGLQKGQVVKITYEGDITGLHVTYRCVV</sequence>
<accession>A0AAV7E8V2</accession>
<dbReference type="Gene3D" id="3.90.940.20">
    <property type="entry name" value="RPB5-like RNA polymerase subunit"/>
    <property type="match status" value="1"/>
</dbReference>
<dbReference type="PIRSF" id="PIRSF000747">
    <property type="entry name" value="RPB5"/>
    <property type="match status" value="1"/>
</dbReference>
<dbReference type="SUPFAM" id="SSF53036">
    <property type="entry name" value="Eukaryotic RPB5 N-terminal domain"/>
    <property type="match status" value="1"/>
</dbReference>
<dbReference type="GO" id="GO:0042797">
    <property type="term" value="P:tRNA transcription by RNA polymerase III"/>
    <property type="evidence" value="ECO:0007669"/>
    <property type="project" value="TreeGrafter"/>
</dbReference>
<evidence type="ECO:0000256" key="1">
    <source>
        <dbReference type="ARBA" id="ARBA00004123"/>
    </source>
</evidence>
<feature type="domain" description="RNA polymerase Rpb5 N-terminal" evidence="5">
    <location>
        <begin position="55"/>
        <end position="135"/>
    </location>
</feature>
<dbReference type="InterPro" id="IPR036710">
    <property type="entry name" value="RNA_pol_Rpb5_N_sf"/>
</dbReference>
<dbReference type="AlphaFoldDB" id="A0AAV7E8V2"/>
<evidence type="ECO:0000259" key="4">
    <source>
        <dbReference type="Pfam" id="PF01191"/>
    </source>
</evidence>
<proteinExistence type="inferred from homology"/>
<dbReference type="InterPro" id="IPR014381">
    <property type="entry name" value="Arch_Rpo5/euc_Rpb5"/>
</dbReference>
<organism evidence="6 7">
    <name type="scientific">Aristolochia fimbriata</name>
    <name type="common">White veined hardy Dutchman's pipe vine</name>
    <dbReference type="NCBI Taxonomy" id="158543"/>
    <lineage>
        <taxon>Eukaryota</taxon>
        <taxon>Viridiplantae</taxon>
        <taxon>Streptophyta</taxon>
        <taxon>Embryophyta</taxon>
        <taxon>Tracheophyta</taxon>
        <taxon>Spermatophyta</taxon>
        <taxon>Magnoliopsida</taxon>
        <taxon>Magnoliidae</taxon>
        <taxon>Piperales</taxon>
        <taxon>Aristolochiaceae</taxon>
        <taxon>Aristolochia</taxon>
    </lineage>
</organism>
<dbReference type="InterPro" id="IPR005571">
    <property type="entry name" value="RNA_pol_Rpb5_N"/>
</dbReference>
<evidence type="ECO:0000256" key="2">
    <source>
        <dbReference type="ARBA" id="ARBA00023242"/>
    </source>
</evidence>
<evidence type="ECO:0000256" key="3">
    <source>
        <dbReference type="ARBA" id="ARBA00025765"/>
    </source>
</evidence>
<feature type="domain" description="RNA polymerase subunit H/Rpb5 C-terminal" evidence="4">
    <location>
        <begin position="177"/>
        <end position="249"/>
    </location>
</feature>
<dbReference type="GO" id="GO:0003899">
    <property type="term" value="F:DNA-directed RNA polymerase activity"/>
    <property type="evidence" value="ECO:0007669"/>
    <property type="project" value="InterPro"/>
</dbReference>
<dbReference type="Pfam" id="PF01191">
    <property type="entry name" value="RNA_pol_Rpb5_C"/>
    <property type="match status" value="1"/>
</dbReference>
<comment type="similarity">
    <text evidence="3">Belongs to the archaeal Rpo5/eukaryotic RPB5 RNA polymerase subunit family.</text>
</comment>
<evidence type="ECO:0000259" key="5">
    <source>
        <dbReference type="Pfam" id="PF03871"/>
    </source>
</evidence>
<dbReference type="GO" id="GO:0055029">
    <property type="term" value="C:nuclear DNA-directed RNA polymerase complex"/>
    <property type="evidence" value="ECO:0007669"/>
    <property type="project" value="UniProtKB-ARBA"/>
</dbReference>
<dbReference type="PANTHER" id="PTHR10535">
    <property type="entry name" value="DNA-DIRECTED RNA POLYMERASES I, II, AND III SUBUNIT RPABC1"/>
    <property type="match status" value="1"/>
</dbReference>
<protein>
    <submittedName>
        <fullName evidence="6">Uncharacterized protein</fullName>
    </submittedName>
</protein>
<keyword evidence="7" id="KW-1185">Reference proteome</keyword>
<comment type="subcellular location">
    <subcellularLocation>
        <location evidence="1">Nucleus</location>
    </subcellularLocation>
</comment>
<reference evidence="6 7" key="1">
    <citation type="submission" date="2021-07" db="EMBL/GenBank/DDBJ databases">
        <title>The Aristolochia fimbriata genome: insights into angiosperm evolution, floral development and chemical biosynthesis.</title>
        <authorList>
            <person name="Jiao Y."/>
        </authorList>
    </citation>
    <scope>NUCLEOTIDE SEQUENCE [LARGE SCALE GENOMIC DNA]</scope>
    <source>
        <strain evidence="6">IBCAS-2021</strain>
        <tissue evidence="6">Leaf</tissue>
    </source>
</reference>
<dbReference type="SUPFAM" id="SSF55287">
    <property type="entry name" value="RPB5-like RNA polymerase subunit"/>
    <property type="match status" value="1"/>
</dbReference>
<dbReference type="GO" id="GO:0006366">
    <property type="term" value="P:transcription by RNA polymerase II"/>
    <property type="evidence" value="ECO:0007669"/>
    <property type="project" value="TreeGrafter"/>
</dbReference>
<name>A0AAV7E8V2_ARIFI</name>
<dbReference type="Pfam" id="PF03871">
    <property type="entry name" value="RNA_pol_Rpb5_N"/>
    <property type="match status" value="1"/>
</dbReference>
<gene>
    <name evidence="6" type="ORF">H6P81_015028</name>
</gene>
<comment type="caution">
    <text evidence="6">The sequence shown here is derived from an EMBL/GenBank/DDBJ whole genome shotgun (WGS) entry which is preliminary data.</text>
</comment>
<dbReference type="GO" id="GO:0003677">
    <property type="term" value="F:DNA binding"/>
    <property type="evidence" value="ECO:0007669"/>
    <property type="project" value="InterPro"/>
</dbReference>
<evidence type="ECO:0000313" key="7">
    <source>
        <dbReference type="Proteomes" id="UP000825729"/>
    </source>
</evidence>
<dbReference type="InterPro" id="IPR035913">
    <property type="entry name" value="RPB5-like_sf"/>
</dbReference>
<evidence type="ECO:0000313" key="6">
    <source>
        <dbReference type="EMBL" id="KAG9443688.1"/>
    </source>
</evidence>
<dbReference type="FunFam" id="3.90.940.20:FF:000001">
    <property type="entry name" value="DNA-directed RNA polymerases I, II, and III subunit RPABC1"/>
    <property type="match status" value="1"/>
</dbReference>
<dbReference type="InterPro" id="IPR000783">
    <property type="entry name" value="RNA_pol_subH/Rpb5_C"/>
</dbReference>